<dbReference type="EMBL" id="CP116805">
    <property type="protein sequence ID" value="WCL53022.1"/>
    <property type="molecule type" value="Genomic_DNA"/>
</dbReference>
<dbReference type="AlphaFoldDB" id="A0AAE9XLB4"/>
<evidence type="ECO:0000313" key="9">
    <source>
        <dbReference type="Proteomes" id="UP001217500"/>
    </source>
</evidence>
<evidence type="ECO:0000256" key="6">
    <source>
        <dbReference type="ARBA" id="ARBA00023136"/>
    </source>
</evidence>
<evidence type="ECO:0000256" key="4">
    <source>
        <dbReference type="ARBA" id="ARBA00022692"/>
    </source>
</evidence>
<organism evidence="8 9">
    <name type="scientific">Gimibacter soli</name>
    <dbReference type="NCBI Taxonomy" id="3024400"/>
    <lineage>
        <taxon>Bacteria</taxon>
        <taxon>Pseudomonadati</taxon>
        <taxon>Pseudomonadota</taxon>
        <taxon>Alphaproteobacteria</taxon>
        <taxon>Kordiimonadales</taxon>
        <taxon>Temperatibacteraceae</taxon>
        <taxon>Gimibacter</taxon>
    </lineage>
</organism>
<protein>
    <submittedName>
        <fullName evidence="8">DoxX family protein</fullName>
    </submittedName>
</protein>
<evidence type="ECO:0000256" key="7">
    <source>
        <dbReference type="SAM" id="Phobius"/>
    </source>
</evidence>
<name>A0AAE9XLB4_9PROT</name>
<dbReference type="PANTHER" id="PTHR33452:SF1">
    <property type="entry name" value="INNER MEMBRANE PROTEIN YPHA-RELATED"/>
    <property type="match status" value="1"/>
</dbReference>
<feature type="transmembrane region" description="Helical" evidence="7">
    <location>
        <begin position="98"/>
        <end position="118"/>
    </location>
</feature>
<dbReference type="PANTHER" id="PTHR33452">
    <property type="entry name" value="OXIDOREDUCTASE CATD-RELATED"/>
    <property type="match status" value="1"/>
</dbReference>
<comment type="subcellular location">
    <subcellularLocation>
        <location evidence="1">Cell membrane</location>
        <topology evidence="1">Multi-pass membrane protein</topology>
    </subcellularLocation>
</comment>
<evidence type="ECO:0000313" key="8">
    <source>
        <dbReference type="EMBL" id="WCL53022.1"/>
    </source>
</evidence>
<dbReference type="Proteomes" id="UP001217500">
    <property type="component" value="Chromosome"/>
</dbReference>
<dbReference type="InterPro" id="IPR032808">
    <property type="entry name" value="DoxX"/>
</dbReference>
<gene>
    <name evidence="8" type="ORF">PH603_10775</name>
</gene>
<comment type="similarity">
    <text evidence="2">Belongs to the DoxX family.</text>
</comment>
<evidence type="ECO:0000256" key="3">
    <source>
        <dbReference type="ARBA" id="ARBA00022475"/>
    </source>
</evidence>
<feature type="transmembrane region" description="Helical" evidence="7">
    <location>
        <begin position="124"/>
        <end position="145"/>
    </location>
</feature>
<dbReference type="GO" id="GO:0005886">
    <property type="term" value="C:plasma membrane"/>
    <property type="evidence" value="ECO:0007669"/>
    <property type="project" value="UniProtKB-SubCell"/>
</dbReference>
<dbReference type="KEGG" id="gso:PH603_10775"/>
<accession>A0AAE9XLB4</accession>
<feature type="transmembrane region" description="Helical" evidence="7">
    <location>
        <begin position="12"/>
        <end position="33"/>
    </location>
</feature>
<proteinExistence type="inferred from homology"/>
<evidence type="ECO:0000256" key="1">
    <source>
        <dbReference type="ARBA" id="ARBA00004651"/>
    </source>
</evidence>
<reference evidence="8" key="1">
    <citation type="submission" date="2023-01" db="EMBL/GenBank/DDBJ databases">
        <title>The genome sequence of Kordiimonadaceae bacterium 6D33.</title>
        <authorList>
            <person name="Liu Y."/>
        </authorList>
    </citation>
    <scope>NUCLEOTIDE SEQUENCE</scope>
    <source>
        <strain evidence="8">6D33</strain>
    </source>
</reference>
<keyword evidence="4 7" id="KW-0812">Transmembrane</keyword>
<dbReference type="InterPro" id="IPR051907">
    <property type="entry name" value="DoxX-like_oxidoreductase"/>
</dbReference>
<dbReference type="RefSeq" id="WP_289502534.1">
    <property type="nucleotide sequence ID" value="NZ_CP116805.1"/>
</dbReference>
<keyword evidence="9" id="KW-1185">Reference proteome</keyword>
<keyword evidence="6 7" id="KW-0472">Membrane</keyword>
<dbReference type="Pfam" id="PF07681">
    <property type="entry name" value="DoxX"/>
    <property type="match status" value="1"/>
</dbReference>
<evidence type="ECO:0000256" key="2">
    <source>
        <dbReference type="ARBA" id="ARBA00006679"/>
    </source>
</evidence>
<sequence length="155" mass="16912">MNTLVMKYRQGVAWLSSLPGAAALAPLAVRLWLAPLFYASGRTKAGESFWVPSDLAVTLFEEEYRLPLLDSGLAAQLALLGETILPALLLVGLGTRFAAFGLLVMTLVIQLFVYPGYWMDHLPWMAGFLSLSLMGGGAISLDRVLEKTFFRISST</sequence>
<feature type="transmembrane region" description="Helical" evidence="7">
    <location>
        <begin position="73"/>
        <end position="91"/>
    </location>
</feature>
<evidence type="ECO:0000256" key="5">
    <source>
        <dbReference type="ARBA" id="ARBA00022989"/>
    </source>
</evidence>
<keyword evidence="5 7" id="KW-1133">Transmembrane helix</keyword>
<keyword evidence="3" id="KW-1003">Cell membrane</keyword>